<keyword evidence="9 16" id="KW-1133">Transmembrane helix</keyword>
<reference evidence="17 18" key="1">
    <citation type="journal article" date="2017" name="BMC Genomics">
        <title>Genome sequencing of 39 Akkermansia muciniphila isolates reveals its population structure, genomic and functional diverisity, and global distribution in mammalian gut microbiotas.</title>
        <authorList>
            <person name="Guo X."/>
            <person name="Li S."/>
            <person name="Zhang J."/>
            <person name="Wu F."/>
            <person name="Li X."/>
            <person name="Wu D."/>
            <person name="Zhang M."/>
            <person name="Ou Z."/>
            <person name="Jie Z."/>
            <person name="Yan Q."/>
            <person name="Li P."/>
            <person name="Yi J."/>
            <person name="Peng Y."/>
        </authorList>
    </citation>
    <scope>NUCLEOTIDE SEQUENCE [LARGE SCALE GENOMIC DNA]</scope>
    <source>
        <strain evidence="17 18">GP24</strain>
    </source>
</reference>
<evidence type="ECO:0000256" key="10">
    <source>
        <dbReference type="ARBA" id="ARBA00023098"/>
    </source>
</evidence>
<evidence type="ECO:0000256" key="1">
    <source>
        <dbReference type="ARBA" id="ARBA00000287"/>
    </source>
</evidence>
<comment type="subcellular location">
    <subcellularLocation>
        <location evidence="2">Endomembrane system</location>
        <topology evidence="2">Multi-pass membrane protein</topology>
    </subcellularLocation>
</comment>
<evidence type="ECO:0000256" key="6">
    <source>
        <dbReference type="ARBA" id="ARBA00022516"/>
    </source>
</evidence>
<evidence type="ECO:0000256" key="5">
    <source>
        <dbReference type="ARBA" id="ARBA00017171"/>
    </source>
</evidence>
<comment type="caution">
    <text evidence="17">The sequence shown here is derived from an EMBL/GenBank/DDBJ whole genome shotgun (WGS) entry which is preliminary data.</text>
</comment>
<name>A0A2N8HEM6_9BACT</name>
<dbReference type="EMBL" id="PJKA01000009">
    <property type="protein sequence ID" value="PNC18488.1"/>
    <property type="molecule type" value="Genomic_DNA"/>
</dbReference>
<comment type="similarity">
    <text evidence="3 15">Belongs to the CDP-alcohol phosphatidyltransferase class-I family.</text>
</comment>
<keyword evidence="13" id="KW-1208">Phospholipid metabolism</keyword>
<dbReference type="GO" id="GO:0016020">
    <property type="term" value="C:membrane"/>
    <property type="evidence" value="ECO:0007669"/>
    <property type="project" value="InterPro"/>
</dbReference>
<dbReference type="PANTHER" id="PTHR14269:SF61">
    <property type="entry name" value="CDP-DIACYLGLYCEROL--SERINE O-PHOSPHATIDYLTRANSFERASE"/>
    <property type="match status" value="1"/>
</dbReference>
<proteinExistence type="inferred from homology"/>
<dbReference type="AlphaFoldDB" id="A0A2N8HEM6"/>
<evidence type="ECO:0000256" key="9">
    <source>
        <dbReference type="ARBA" id="ARBA00022989"/>
    </source>
</evidence>
<accession>A0A2N8HEM6</accession>
<dbReference type="InterPro" id="IPR050324">
    <property type="entry name" value="CDP-alcohol_PTase-I"/>
</dbReference>
<evidence type="ECO:0000313" key="17">
    <source>
        <dbReference type="EMBL" id="PNC18488.1"/>
    </source>
</evidence>
<keyword evidence="10" id="KW-0443">Lipid metabolism</keyword>
<organism evidence="17 18">
    <name type="scientific">Akkermansia muciniphila</name>
    <dbReference type="NCBI Taxonomy" id="239935"/>
    <lineage>
        <taxon>Bacteria</taxon>
        <taxon>Pseudomonadati</taxon>
        <taxon>Verrucomicrobiota</taxon>
        <taxon>Verrucomicrobiia</taxon>
        <taxon>Verrucomicrobiales</taxon>
        <taxon>Akkermansiaceae</taxon>
        <taxon>Akkermansia</taxon>
    </lineage>
</organism>
<evidence type="ECO:0000256" key="11">
    <source>
        <dbReference type="ARBA" id="ARBA00023136"/>
    </source>
</evidence>
<evidence type="ECO:0000256" key="8">
    <source>
        <dbReference type="ARBA" id="ARBA00022692"/>
    </source>
</evidence>
<dbReference type="InterPro" id="IPR004533">
    <property type="entry name" value="CDP-diaglyc--ser_O-PTrfase"/>
</dbReference>
<keyword evidence="12" id="KW-0594">Phospholipid biosynthesis</keyword>
<keyword evidence="8 16" id="KW-0812">Transmembrane</keyword>
<feature type="transmembrane region" description="Helical" evidence="16">
    <location>
        <begin position="220"/>
        <end position="238"/>
    </location>
</feature>
<dbReference type="OrthoDB" id="9777147at2"/>
<dbReference type="Proteomes" id="UP000236000">
    <property type="component" value="Unassembled WGS sequence"/>
</dbReference>
<gene>
    <name evidence="17" type="primary">pssA</name>
    <name evidence="17" type="ORF">CXU22_04870</name>
</gene>
<evidence type="ECO:0000256" key="2">
    <source>
        <dbReference type="ARBA" id="ARBA00004127"/>
    </source>
</evidence>
<feature type="transmembrane region" description="Helical" evidence="16">
    <location>
        <begin position="89"/>
        <end position="110"/>
    </location>
</feature>
<protein>
    <recommendedName>
        <fullName evidence="5">CDP-diacylglycerol--serine O-phosphatidyltransferase</fullName>
        <ecNumber evidence="4">2.7.8.8</ecNumber>
    </recommendedName>
    <alternativeName>
        <fullName evidence="14">Phosphatidylserine synthase</fullName>
    </alternativeName>
</protein>
<dbReference type="InterPro" id="IPR048254">
    <property type="entry name" value="CDP_ALCOHOL_P_TRANSF_CS"/>
</dbReference>
<evidence type="ECO:0000256" key="13">
    <source>
        <dbReference type="ARBA" id="ARBA00023264"/>
    </source>
</evidence>
<keyword evidence="6" id="KW-0444">Lipid biosynthesis</keyword>
<feature type="transmembrane region" description="Helical" evidence="16">
    <location>
        <begin position="47"/>
        <end position="68"/>
    </location>
</feature>
<dbReference type="GO" id="GO:0003882">
    <property type="term" value="F:CDP-diacylglycerol-serine O-phosphatidyltransferase activity"/>
    <property type="evidence" value="ECO:0007669"/>
    <property type="project" value="UniProtKB-EC"/>
</dbReference>
<dbReference type="PANTHER" id="PTHR14269">
    <property type="entry name" value="CDP-DIACYLGLYCEROL--GLYCEROL-3-PHOSPHATE 3-PHOSPHATIDYLTRANSFERASE-RELATED"/>
    <property type="match status" value="1"/>
</dbReference>
<evidence type="ECO:0000256" key="15">
    <source>
        <dbReference type="RuleBase" id="RU003750"/>
    </source>
</evidence>
<sequence>MDKKIFPDEPEIPILPNLFTAGNLVCGFFAILTIFEGINQADSDAVAAFSYYQNATFLIFAACLFDLFDGRIARMRGQDGPFGREFDSLADIVSFGIAPALLVAKAVLFQLSPPEVGWGIGILYLLCAALRLARFNCMAAAPRKEGQSSDFVGLPVPMAAGAVVSTMYLVMYLAGRAPDGAMDLGVFKYVIALAMAGVSVLMMSRVVYPSFKHINMRTRGTMYAIVLIVLAVICIFKFPWVMPAVIFSIYLLYGLVRPWVARRWRNRLEASDEE</sequence>
<evidence type="ECO:0000256" key="16">
    <source>
        <dbReference type="SAM" id="Phobius"/>
    </source>
</evidence>
<evidence type="ECO:0000256" key="12">
    <source>
        <dbReference type="ARBA" id="ARBA00023209"/>
    </source>
</evidence>
<dbReference type="GO" id="GO:0012505">
    <property type="term" value="C:endomembrane system"/>
    <property type="evidence" value="ECO:0007669"/>
    <property type="project" value="UniProtKB-SubCell"/>
</dbReference>
<dbReference type="PROSITE" id="PS00379">
    <property type="entry name" value="CDP_ALCOHOL_P_TRANSF"/>
    <property type="match status" value="1"/>
</dbReference>
<keyword evidence="7 15" id="KW-0808">Transferase</keyword>
<evidence type="ECO:0000256" key="4">
    <source>
        <dbReference type="ARBA" id="ARBA00013174"/>
    </source>
</evidence>
<dbReference type="Pfam" id="PF01066">
    <property type="entry name" value="CDP-OH_P_transf"/>
    <property type="match status" value="1"/>
</dbReference>
<feature type="transmembrane region" description="Helical" evidence="16">
    <location>
        <begin position="12"/>
        <end position="35"/>
    </location>
</feature>
<feature type="transmembrane region" description="Helical" evidence="16">
    <location>
        <begin position="186"/>
        <end position="208"/>
    </location>
</feature>
<dbReference type="InterPro" id="IPR000462">
    <property type="entry name" value="CDP-OH_P_trans"/>
</dbReference>
<dbReference type="NCBIfam" id="TIGR00473">
    <property type="entry name" value="pssA"/>
    <property type="match status" value="1"/>
</dbReference>
<dbReference type="Gene3D" id="1.20.120.1760">
    <property type="match status" value="1"/>
</dbReference>
<evidence type="ECO:0000256" key="7">
    <source>
        <dbReference type="ARBA" id="ARBA00022679"/>
    </source>
</evidence>
<evidence type="ECO:0000256" key="3">
    <source>
        <dbReference type="ARBA" id="ARBA00010441"/>
    </source>
</evidence>
<dbReference type="EC" id="2.7.8.8" evidence="4"/>
<evidence type="ECO:0000313" key="18">
    <source>
        <dbReference type="Proteomes" id="UP000236000"/>
    </source>
</evidence>
<keyword evidence="11 16" id="KW-0472">Membrane</keyword>
<dbReference type="GO" id="GO:0008654">
    <property type="term" value="P:phospholipid biosynthetic process"/>
    <property type="evidence" value="ECO:0007669"/>
    <property type="project" value="UniProtKB-KW"/>
</dbReference>
<evidence type="ECO:0000256" key="14">
    <source>
        <dbReference type="ARBA" id="ARBA00032361"/>
    </source>
</evidence>
<dbReference type="RefSeq" id="WP_102713129.1">
    <property type="nucleotide sequence ID" value="NZ_CABMLK010000001.1"/>
</dbReference>
<feature type="transmembrane region" description="Helical" evidence="16">
    <location>
        <begin position="154"/>
        <end position="174"/>
    </location>
</feature>
<comment type="catalytic activity">
    <reaction evidence="1">
        <text>a CDP-1,2-diacyl-sn-glycerol + L-serine = a 1,2-diacyl-sn-glycero-3-phospho-L-serine + CMP + H(+)</text>
        <dbReference type="Rhea" id="RHEA:16913"/>
        <dbReference type="ChEBI" id="CHEBI:15378"/>
        <dbReference type="ChEBI" id="CHEBI:33384"/>
        <dbReference type="ChEBI" id="CHEBI:57262"/>
        <dbReference type="ChEBI" id="CHEBI:58332"/>
        <dbReference type="ChEBI" id="CHEBI:60377"/>
        <dbReference type="EC" id="2.7.8.8"/>
    </reaction>
</comment>
<feature type="transmembrane region" description="Helical" evidence="16">
    <location>
        <begin position="116"/>
        <end position="133"/>
    </location>
</feature>
<dbReference type="InterPro" id="IPR043130">
    <property type="entry name" value="CDP-OH_PTrfase_TM_dom"/>
</dbReference>